<comment type="subunit">
    <text evidence="3">Homotrimer.</text>
</comment>
<feature type="domain" description="Fucolectin tachylectin-4 pentraxin-1" evidence="8">
    <location>
        <begin position="382"/>
        <end position="524"/>
    </location>
</feature>
<comment type="function">
    <text evidence="1">Acts as a defensive agent. Recognizes blood group fucosylated oligosaccharides including A, B, H and Lewis B-type antigens. Does not recognize Lewis A antigen and has low affinity for monovalent haptens.</text>
</comment>
<dbReference type="Pfam" id="PF22633">
    <property type="entry name" value="F5_F8_type_C_2"/>
    <property type="match status" value="1"/>
</dbReference>
<keyword evidence="6" id="KW-0106">Calcium</keyword>
<dbReference type="SUPFAM" id="SSF49785">
    <property type="entry name" value="Galactose-binding domain-like"/>
    <property type="match status" value="1"/>
</dbReference>
<dbReference type="Gene3D" id="2.60.120.260">
    <property type="entry name" value="Galactose-binding domain-like"/>
    <property type="match status" value="1"/>
</dbReference>
<comment type="caution">
    <text evidence="9">The sequence shown here is derived from an EMBL/GenBank/DDBJ whole genome shotgun (WGS) entry which is preliminary data.</text>
</comment>
<name>A0ABS8VWT9_9PROT</name>
<keyword evidence="7" id="KW-1015">Disulfide bond</keyword>
<evidence type="ECO:0000256" key="3">
    <source>
        <dbReference type="ARBA" id="ARBA00011233"/>
    </source>
</evidence>
<dbReference type="InterPro" id="IPR051941">
    <property type="entry name" value="BG_Antigen-Binding_Lectin"/>
</dbReference>
<evidence type="ECO:0000256" key="2">
    <source>
        <dbReference type="ARBA" id="ARBA00010147"/>
    </source>
</evidence>
<keyword evidence="4" id="KW-0479">Metal-binding</keyword>
<dbReference type="InterPro" id="IPR006585">
    <property type="entry name" value="FTP1"/>
</dbReference>
<organism evidence="9 10">
    <name type="scientific">Acetobacter sicerae</name>
    <dbReference type="NCBI Taxonomy" id="85325"/>
    <lineage>
        <taxon>Bacteria</taxon>
        <taxon>Pseudomonadati</taxon>
        <taxon>Pseudomonadota</taxon>
        <taxon>Alphaproteobacteria</taxon>
        <taxon>Acetobacterales</taxon>
        <taxon>Acetobacteraceae</taxon>
        <taxon>Acetobacter</taxon>
    </lineage>
</organism>
<evidence type="ECO:0000256" key="6">
    <source>
        <dbReference type="ARBA" id="ARBA00022837"/>
    </source>
</evidence>
<evidence type="ECO:0000256" key="5">
    <source>
        <dbReference type="ARBA" id="ARBA00022734"/>
    </source>
</evidence>
<keyword evidence="5" id="KW-0430">Lectin</keyword>
<gene>
    <name evidence="9" type="ORF">LWC05_15015</name>
</gene>
<dbReference type="Pfam" id="PF04577">
    <property type="entry name" value="Glyco_transf_61"/>
    <property type="match status" value="1"/>
</dbReference>
<evidence type="ECO:0000313" key="9">
    <source>
        <dbReference type="EMBL" id="MCE0745185.1"/>
    </source>
</evidence>
<dbReference type="RefSeq" id="WP_232878885.1">
    <property type="nucleotide sequence ID" value="NZ_JAJSOJ010000064.1"/>
</dbReference>
<dbReference type="InterPro" id="IPR008979">
    <property type="entry name" value="Galactose-bd-like_sf"/>
</dbReference>
<dbReference type="SMART" id="SM00607">
    <property type="entry name" value="FTP"/>
    <property type="match status" value="1"/>
</dbReference>
<proteinExistence type="inferred from homology"/>
<evidence type="ECO:0000256" key="7">
    <source>
        <dbReference type="ARBA" id="ARBA00023157"/>
    </source>
</evidence>
<reference evidence="9 10" key="1">
    <citation type="submission" date="2021-12" db="EMBL/GenBank/DDBJ databases">
        <title>Genome sequence of Acetobacter sicerae DmPark20a_162.</title>
        <authorList>
            <person name="Chaston J.M."/>
        </authorList>
    </citation>
    <scope>NUCLEOTIDE SEQUENCE [LARGE SCALE GENOMIC DNA]</scope>
    <source>
        <strain evidence="9 10">DmPark20a_162</strain>
    </source>
</reference>
<evidence type="ECO:0000313" key="10">
    <source>
        <dbReference type="Proteomes" id="UP001521074"/>
    </source>
</evidence>
<dbReference type="PANTHER" id="PTHR45713:SF6">
    <property type="entry name" value="F5_8 TYPE C DOMAIN-CONTAINING PROTEIN"/>
    <property type="match status" value="1"/>
</dbReference>
<sequence>MSSICKTNTVYGETVILDSEPALLDLCDVVYVPELDSNSSSGIFDQGRKRILQSAYFRGPNPEEVAPPLIMGYRYGDINEYAPDEVYIYCGFIHSHFGHFLLSTFSRFWSAARERFPHAKILYSSHQSMEFWFGDNSFMPKLFGALNLSLDDFVCFSSPRKIRRLILPAPAFEEANFAYRRYATFCHEVGRKLAGALMDKPDLRPVYLSKSKLQSGVRRLINEDVICDRLEANGVEIVYPETLSLEEQIALWANRPYVTGFVGSAFHTSIFVPRDHVFMINYNMTTYSNFCLIDQVNNAQADYYGIPQGGMTILDPEKNPEQTQGFTEVCMAADPIGIADGILRIFDYKIRADSSRAHKRVVLGAFQWQKQGAENEADAAALRNVAIDKKTRQSSLHPWIPDQTINATSGTLTGTFQFHTDTEKNPWWEVDLDEPCRIKSIRLFNRCDSAPERCNRLRIEVGMDENSLKIVLEKQDARVIGGVDGMPLEWQASEPLVGRVIRITSLADDYFHLDQVEVLGWSASETENSVENTN</sequence>
<evidence type="ECO:0000256" key="4">
    <source>
        <dbReference type="ARBA" id="ARBA00022723"/>
    </source>
</evidence>
<dbReference type="Proteomes" id="UP001521074">
    <property type="component" value="Unassembled WGS sequence"/>
</dbReference>
<accession>A0ABS8VWT9</accession>
<evidence type="ECO:0000256" key="1">
    <source>
        <dbReference type="ARBA" id="ARBA00002219"/>
    </source>
</evidence>
<dbReference type="PANTHER" id="PTHR45713">
    <property type="entry name" value="FTP DOMAIN-CONTAINING PROTEIN"/>
    <property type="match status" value="1"/>
</dbReference>
<dbReference type="InterPro" id="IPR049625">
    <property type="entry name" value="Glyco_transf_61_cat"/>
</dbReference>
<evidence type="ECO:0000259" key="8">
    <source>
        <dbReference type="SMART" id="SM00607"/>
    </source>
</evidence>
<comment type="similarity">
    <text evidence="2">Belongs to the fucolectin family.</text>
</comment>
<protein>
    <submittedName>
        <fullName evidence="9">Glycosyltransferase 61 family protein</fullName>
    </submittedName>
</protein>
<keyword evidence="10" id="KW-1185">Reference proteome</keyword>
<dbReference type="EMBL" id="JAJSOJ010000064">
    <property type="protein sequence ID" value="MCE0745185.1"/>
    <property type="molecule type" value="Genomic_DNA"/>
</dbReference>